<evidence type="ECO:0000313" key="2">
    <source>
        <dbReference type="EMBL" id="SKC01620.1"/>
    </source>
</evidence>
<dbReference type="PANTHER" id="PTHR18964:SF149">
    <property type="entry name" value="BIFUNCTIONAL UDP-N-ACETYLGLUCOSAMINE 2-EPIMERASE_N-ACETYLMANNOSAMINE KINASE"/>
    <property type="match status" value="1"/>
</dbReference>
<dbReference type="InterPro" id="IPR043129">
    <property type="entry name" value="ATPase_NBD"/>
</dbReference>
<evidence type="ECO:0000313" key="3">
    <source>
        <dbReference type="Proteomes" id="UP000190150"/>
    </source>
</evidence>
<evidence type="ECO:0000256" key="1">
    <source>
        <dbReference type="ARBA" id="ARBA00006479"/>
    </source>
</evidence>
<dbReference type="OrthoDB" id="49666at2"/>
<dbReference type="STRING" id="1513896.SAMN05660841_03635"/>
<dbReference type="Proteomes" id="UP000190150">
    <property type="component" value="Unassembled WGS sequence"/>
</dbReference>
<protein>
    <submittedName>
        <fullName evidence="2">Glucokinase</fullName>
    </submittedName>
</protein>
<dbReference type="Pfam" id="PF00480">
    <property type="entry name" value="ROK"/>
    <property type="match status" value="1"/>
</dbReference>
<gene>
    <name evidence="2" type="ORF">SAMN05660841_03635</name>
</gene>
<keyword evidence="3" id="KW-1185">Reference proteome</keyword>
<dbReference type="RefSeq" id="WP_079645273.1">
    <property type="nucleotide sequence ID" value="NZ_FUZF01000020.1"/>
</dbReference>
<reference evidence="3" key="1">
    <citation type="submission" date="2017-02" db="EMBL/GenBank/DDBJ databases">
        <authorList>
            <person name="Varghese N."/>
            <person name="Submissions S."/>
        </authorList>
    </citation>
    <scope>NUCLEOTIDE SEQUENCE [LARGE SCALE GENOMIC DNA]</scope>
    <source>
        <strain evidence="3">DSM 24091</strain>
    </source>
</reference>
<dbReference type="SUPFAM" id="SSF53067">
    <property type="entry name" value="Actin-like ATPase domain"/>
    <property type="match status" value="1"/>
</dbReference>
<dbReference type="AlphaFoldDB" id="A0A1T5FZS8"/>
<dbReference type="GO" id="GO:0016301">
    <property type="term" value="F:kinase activity"/>
    <property type="evidence" value="ECO:0007669"/>
    <property type="project" value="UniProtKB-KW"/>
</dbReference>
<name>A0A1T5FZS8_9SPHI</name>
<proteinExistence type="inferred from homology"/>
<dbReference type="EMBL" id="FUZF01000020">
    <property type="protein sequence ID" value="SKC01620.1"/>
    <property type="molecule type" value="Genomic_DNA"/>
</dbReference>
<dbReference type="InterPro" id="IPR000600">
    <property type="entry name" value="ROK"/>
</dbReference>
<organism evidence="2 3">
    <name type="scientific">Sphingobacterium nematocida</name>
    <dbReference type="NCBI Taxonomy" id="1513896"/>
    <lineage>
        <taxon>Bacteria</taxon>
        <taxon>Pseudomonadati</taxon>
        <taxon>Bacteroidota</taxon>
        <taxon>Sphingobacteriia</taxon>
        <taxon>Sphingobacteriales</taxon>
        <taxon>Sphingobacteriaceae</taxon>
        <taxon>Sphingobacterium</taxon>
    </lineage>
</organism>
<accession>A0A1T5FZS8</accession>
<dbReference type="Gene3D" id="3.30.420.40">
    <property type="match status" value="2"/>
</dbReference>
<keyword evidence="2" id="KW-0808">Transferase</keyword>
<dbReference type="PANTHER" id="PTHR18964">
    <property type="entry name" value="ROK (REPRESSOR, ORF, KINASE) FAMILY"/>
    <property type="match status" value="1"/>
</dbReference>
<sequence>MKTDLILCIDIGGTHITTAVIERGTLILIEGSLIHKYVDSQASRDHILWQWNEAIEMSMDSIEQKITTMLVSIPGPFDYKKGICLMDGMHKYQSLMHMDVRHYLSTNFHIPKDDIFFFNDAHAFLLGEVYYHKWVGNRVVGLTLGTGLGSAWYDGMVPKDLNYGSASFRDGITEDYISTRGIIDFLATRTDLKFNNVKELVEARGADDSRKIAFSFLTTALVEFICLYIKPLNPDAIVIGGSIAKAHAFFMEDVRRADTIPIVIASMDEMNLFYGMITALDIK</sequence>
<keyword evidence="2" id="KW-0418">Kinase</keyword>
<comment type="similarity">
    <text evidence="1">Belongs to the ROK (NagC/XylR) family.</text>
</comment>